<keyword evidence="7" id="KW-0547">Nucleotide-binding</keyword>
<dbReference type="SUPFAM" id="SSF55874">
    <property type="entry name" value="ATPase domain of HSP90 chaperone/DNA topoisomerase II/histidine kinase"/>
    <property type="match status" value="1"/>
</dbReference>
<evidence type="ECO:0000256" key="9">
    <source>
        <dbReference type="ARBA" id="ARBA00022840"/>
    </source>
</evidence>
<evidence type="ECO:0000256" key="10">
    <source>
        <dbReference type="ARBA" id="ARBA00023012"/>
    </source>
</evidence>
<keyword evidence="4" id="KW-1003">Cell membrane</keyword>
<dbReference type="CDD" id="cd16922">
    <property type="entry name" value="HATPase_EvgS-ArcB-TorS-like"/>
    <property type="match status" value="1"/>
</dbReference>
<dbReference type="AlphaFoldDB" id="A0A2G1QS47"/>
<protein>
    <recommendedName>
        <fullName evidence="3">histidine kinase</fullName>
        <ecNumber evidence="3">2.7.13.3</ecNumber>
    </recommendedName>
</protein>
<dbReference type="InterPro" id="IPR036097">
    <property type="entry name" value="HisK_dim/P_sf"/>
</dbReference>
<feature type="transmembrane region" description="Helical" evidence="12">
    <location>
        <begin position="106"/>
        <end position="125"/>
    </location>
</feature>
<evidence type="ECO:0000256" key="3">
    <source>
        <dbReference type="ARBA" id="ARBA00012438"/>
    </source>
</evidence>
<dbReference type="PROSITE" id="PS50109">
    <property type="entry name" value="HIS_KIN"/>
    <property type="match status" value="1"/>
</dbReference>
<dbReference type="InterPro" id="IPR005467">
    <property type="entry name" value="His_kinase_dom"/>
</dbReference>
<dbReference type="InterPro" id="IPR036890">
    <property type="entry name" value="HATPase_C_sf"/>
</dbReference>
<keyword evidence="9" id="KW-0067">ATP-binding</keyword>
<dbReference type="EC" id="2.7.13.3" evidence="3"/>
<keyword evidence="12" id="KW-1133">Transmembrane helix</keyword>
<evidence type="ECO:0000313" key="15">
    <source>
        <dbReference type="Proteomes" id="UP000221168"/>
    </source>
</evidence>
<dbReference type="FunFam" id="3.30.565.10:FF:000023">
    <property type="entry name" value="PAS domain-containing sensor histidine kinase"/>
    <property type="match status" value="1"/>
</dbReference>
<sequence length="655" mass="69927">MPARLCTAVPRGAYRWLTMISIGPDFVRPATPLPIPAAWLIHSLKHRWQVSPVPVRAAYSRVSGIRAVNESHNFLPDWMTSLRSLGDRLLHPRVKDPEARQAQLRLFALALGAQPVFAFAFFATAAAILPFAYVLAVAGIVAVCALAMVATVSLTGRDGFAGLAGLVVLSTVCAAILAMTGGLSGPIALLAAVPAAEAWWVRRSKPALLTGLAFSVAIVLSQGLLGPIAQQAAPAWLVLAPLAWVASLVLRLYASEAGRTAATREAEEAGAASDLQPVVVLSLDEDGQVLSASHKARSVMGLHPGLLIGGGLFERMLVTDRVEWLTAVADMREGAATRETVVRIRLPETGKGASGQMHAFHAHFARNWNGTLTVFLADDARTERLREELRAVQDNAESASIAKNRFLASVSHELRTPLNAIIGFADILDQELFGGFEDPRQKEYVGLISKSGAHLLSVVNAILDVSKIESGAYAIHAEAFDFTEAAAMPRSIALQQASSKNIRLETVFGTDLGDLVADRRAIQQILINLLSNAVKFTPDGGDVTLGARRTGDQFTFWVNDSGIGIAESDLKRLGQPFMQVQNDYTRNFEGTGLGLSLVKGLVQLHGGTIAIDSAPGEGTCVSVTLAASGAKCRMHRLPNAEQEDMTSHGPYRKTA</sequence>
<feature type="domain" description="Histidine kinase" evidence="13">
    <location>
        <begin position="409"/>
        <end position="629"/>
    </location>
</feature>
<evidence type="ECO:0000256" key="8">
    <source>
        <dbReference type="ARBA" id="ARBA00022777"/>
    </source>
</evidence>
<keyword evidence="15" id="KW-1185">Reference proteome</keyword>
<evidence type="ECO:0000259" key="13">
    <source>
        <dbReference type="PROSITE" id="PS50109"/>
    </source>
</evidence>
<dbReference type="SUPFAM" id="SSF47384">
    <property type="entry name" value="Homodimeric domain of signal transducing histidine kinase"/>
    <property type="match status" value="1"/>
</dbReference>
<evidence type="ECO:0000256" key="5">
    <source>
        <dbReference type="ARBA" id="ARBA00022553"/>
    </source>
</evidence>
<dbReference type="Pfam" id="PF00512">
    <property type="entry name" value="HisKA"/>
    <property type="match status" value="1"/>
</dbReference>
<keyword evidence="10" id="KW-0902">Two-component regulatory system</keyword>
<dbReference type="InterPro" id="IPR004358">
    <property type="entry name" value="Sig_transdc_His_kin-like_C"/>
</dbReference>
<evidence type="ECO:0000256" key="1">
    <source>
        <dbReference type="ARBA" id="ARBA00000085"/>
    </source>
</evidence>
<dbReference type="GO" id="GO:0005524">
    <property type="term" value="F:ATP binding"/>
    <property type="evidence" value="ECO:0007669"/>
    <property type="project" value="UniProtKB-KW"/>
</dbReference>
<dbReference type="InterPro" id="IPR035965">
    <property type="entry name" value="PAS-like_dom_sf"/>
</dbReference>
<evidence type="ECO:0000256" key="6">
    <source>
        <dbReference type="ARBA" id="ARBA00022679"/>
    </source>
</evidence>
<dbReference type="SMART" id="SM00388">
    <property type="entry name" value="HisKA"/>
    <property type="match status" value="1"/>
</dbReference>
<comment type="subcellular location">
    <subcellularLocation>
        <location evidence="2">Cell membrane</location>
    </subcellularLocation>
</comment>
<dbReference type="PANTHER" id="PTHR43047:SF63">
    <property type="entry name" value="HISTIDINE KINASE"/>
    <property type="match status" value="1"/>
</dbReference>
<keyword evidence="5" id="KW-0597">Phosphoprotein</keyword>
<dbReference type="OrthoDB" id="9813151at2"/>
<evidence type="ECO:0000256" key="2">
    <source>
        <dbReference type="ARBA" id="ARBA00004236"/>
    </source>
</evidence>
<evidence type="ECO:0000256" key="4">
    <source>
        <dbReference type="ARBA" id="ARBA00022475"/>
    </source>
</evidence>
<evidence type="ECO:0000256" key="11">
    <source>
        <dbReference type="ARBA" id="ARBA00023136"/>
    </source>
</evidence>
<proteinExistence type="predicted"/>
<feature type="transmembrane region" description="Helical" evidence="12">
    <location>
        <begin position="131"/>
        <end position="152"/>
    </location>
</feature>
<keyword evidence="6" id="KW-0808">Transferase</keyword>
<dbReference type="SMART" id="SM00387">
    <property type="entry name" value="HATPase_c"/>
    <property type="match status" value="1"/>
</dbReference>
<dbReference type="Pfam" id="PF02518">
    <property type="entry name" value="HATPase_c"/>
    <property type="match status" value="1"/>
</dbReference>
<name>A0A2G1QS47_9HYPH</name>
<evidence type="ECO:0000256" key="7">
    <source>
        <dbReference type="ARBA" id="ARBA00022741"/>
    </source>
</evidence>
<dbReference type="EMBL" id="PDVP01000002">
    <property type="protein sequence ID" value="PHP68367.1"/>
    <property type="molecule type" value="Genomic_DNA"/>
</dbReference>
<keyword evidence="12" id="KW-0812">Transmembrane</keyword>
<accession>A0A2G1QS47</accession>
<dbReference type="GO" id="GO:0005886">
    <property type="term" value="C:plasma membrane"/>
    <property type="evidence" value="ECO:0007669"/>
    <property type="project" value="UniProtKB-SubCell"/>
</dbReference>
<dbReference type="InterPro" id="IPR000014">
    <property type="entry name" value="PAS"/>
</dbReference>
<organism evidence="14 15">
    <name type="scientific">Zhengella mangrovi</name>
    <dbReference type="NCBI Taxonomy" id="1982044"/>
    <lineage>
        <taxon>Bacteria</taxon>
        <taxon>Pseudomonadati</taxon>
        <taxon>Pseudomonadota</taxon>
        <taxon>Alphaproteobacteria</taxon>
        <taxon>Hyphomicrobiales</taxon>
        <taxon>Notoacmeibacteraceae</taxon>
        <taxon>Zhengella</taxon>
    </lineage>
</organism>
<dbReference type="Gene3D" id="1.10.287.130">
    <property type="match status" value="1"/>
</dbReference>
<dbReference type="SMART" id="SM00091">
    <property type="entry name" value="PAS"/>
    <property type="match status" value="1"/>
</dbReference>
<dbReference type="GO" id="GO:0009927">
    <property type="term" value="F:histidine phosphotransfer kinase activity"/>
    <property type="evidence" value="ECO:0007669"/>
    <property type="project" value="TreeGrafter"/>
</dbReference>
<keyword evidence="8 14" id="KW-0418">Kinase</keyword>
<reference evidence="14 15" key="1">
    <citation type="submission" date="2017-10" db="EMBL/GenBank/DDBJ databases">
        <title>Sedimentibacterium mangrovi gen. nov., sp. nov., a novel member of family Phyllobacteriacea isolated from mangrove sediment.</title>
        <authorList>
            <person name="Liao H."/>
            <person name="Tian Y."/>
        </authorList>
    </citation>
    <scope>NUCLEOTIDE SEQUENCE [LARGE SCALE GENOMIC DNA]</scope>
    <source>
        <strain evidence="14 15">X9-2-2</strain>
    </source>
</reference>
<dbReference type="CDD" id="cd00130">
    <property type="entry name" value="PAS"/>
    <property type="match status" value="1"/>
</dbReference>
<comment type="catalytic activity">
    <reaction evidence="1">
        <text>ATP + protein L-histidine = ADP + protein N-phospho-L-histidine.</text>
        <dbReference type="EC" id="2.7.13.3"/>
    </reaction>
</comment>
<feature type="transmembrane region" description="Helical" evidence="12">
    <location>
        <begin position="208"/>
        <end position="229"/>
    </location>
</feature>
<dbReference type="GO" id="GO:0000155">
    <property type="term" value="F:phosphorelay sensor kinase activity"/>
    <property type="evidence" value="ECO:0007669"/>
    <property type="project" value="InterPro"/>
</dbReference>
<dbReference type="InterPro" id="IPR003594">
    <property type="entry name" value="HATPase_dom"/>
</dbReference>
<dbReference type="Gene3D" id="3.30.565.10">
    <property type="entry name" value="Histidine kinase-like ATPase, C-terminal domain"/>
    <property type="match status" value="1"/>
</dbReference>
<dbReference type="SUPFAM" id="SSF55785">
    <property type="entry name" value="PYP-like sensor domain (PAS domain)"/>
    <property type="match status" value="1"/>
</dbReference>
<evidence type="ECO:0000256" key="12">
    <source>
        <dbReference type="SAM" id="Phobius"/>
    </source>
</evidence>
<dbReference type="Proteomes" id="UP000221168">
    <property type="component" value="Unassembled WGS sequence"/>
</dbReference>
<dbReference type="InterPro" id="IPR003661">
    <property type="entry name" value="HisK_dim/P_dom"/>
</dbReference>
<feature type="transmembrane region" description="Helical" evidence="12">
    <location>
        <begin position="235"/>
        <end position="254"/>
    </location>
</feature>
<comment type="caution">
    <text evidence="14">The sequence shown here is derived from an EMBL/GenBank/DDBJ whole genome shotgun (WGS) entry which is preliminary data.</text>
</comment>
<gene>
    <name evidence="14" type="ORF">CSC94_06910</name>
</gene>
<dbReference type="CDD" id="cd00082">
    <property type="entry name" value="HisKA"/>
    <property type="match status" value="1"/>
</dbReference>
<dbReference type="PRINTS" id="PR00344">
    <property type="entry name" value="BCTRLSENSOR"/>
</dbReference>
<dbReference type="PANTHER" id="PTHR43047">
    <property type="entry name" value="TWO-COMPONENT HISTIDINE PROTEIN KINASE"/>
    <property type="match status" value="1"/>
</dbReference>
<feature type="transmembrane region" description="Helical" evidence="12">
    <location>
        <begin position="159"/>
        <end position="177"/>
    </location>
</feature>
<keyword evidence="11 12" id="KW-0472">Membrane</keyword>
<evidence type="ECO:0000313" key="14">
    <source>
        <dbReference type="EMBL" id="PHP68367.1"/>
    </source>
</evidence>